<proteinExistence type="predicted"/>
<reference evidence="1 2" key="1">
    <citation type="journal article" date="2023" name="PLoS ONE">
        <title>Cytospora paraplurivora sp. nov. isolated from orchards with fruit tree decline syndrome in Ontario, Canada.</title>
        <authorList>
            <person name="Ilyukhin E."/>
            <person name="Nguyen H.D.T."/>
            <person name="Castle A.J."/>
            <person name="Ellouze W."/>
        </authorList>
    </citation>
    <scope>NUCLEOTIDE SEQUENCE [LARGE SCALE GENOMIC DNA]</scope>
    <source>
        <strain evidence="1 2">FDS-564</strain>
    </source>
</reference>
<dbReference type="EMBL" id="JAJSPL020000009">
    <property type="protein sequence ID" value="KAK7744902.1"/>
    <property type="molecule type" value="Genomic_DNA"/>
</dbReference>
<comment type="caution">
    <text evidence="1">The sequence shown here is derived from an EMBL/GenBank/DDBJ whole genome shotgun (WGS) entry which is preliminary data.</text>
</comment>
<sequence>MKVFHANKLFDLVRINIIAVDRVAAIVARKITLITVANRLLKSGIGLSEDACPLAMGKLTALSLTDAGVAEVGAFESMAIGAADTLVAVTVQAKGTAYRSTR</sequence>
<accession>A0AAN9YJ99</accession>
<gene>
    <name evidence="1" type="ORF">SLS53_003135</name>
</gene>
<dbReference type="AlphaFoldDB" id="A0AAN9YJ99"/>
<keyword evidence="2" id="KW-1185">Reference proteome</keyword>
<protein>
    <submittedName>
        <fullName evidence="1">Uncharacterized protein</fullName>
    </submittedName>
</protein>
<dbReference type="Proteomes" id="UP001320245">
    <property type="component" value="Unassembled WGS sequence"/>
</dbReference>
<organism evidence="1 2">
    <name type="scientific">Cytospora paraplurivora</name>
    <dbReference type="NCBI Taxonomy" id="2898453"/>
    <lineage>
        <taxon>Eukaryota</taxon>
        <taxon>Fungi</taxon>
        <taxon>Dikarya</taxon>
        <taxon>Ascomycota</taxon>
        <taxon>Pezizomycotina</taxon>
        <taxon>Sordariomycetes</taxon>
        <taxon>Sordariomycetidae</taxon>
        <taxon>Diaporthales</taxon>
        <taxon>Cytosporaceae</taxon>
        <taxon>Cytospora</taxon>
    </lineage>
</organism>
<evidence type="ECO:0000313" key="1">
    <source>
        <dbReference type="EMBL" id="KAK7744902.1"/>
    </source>
</evidence>
<name>A0AAN9YJ99_9PEZI</name>
<evidence type="ECO:0000313" key="2">
    <source>
        <dbReference type="Proteomes" id="UP001320245"/>
    </source>
</evidence>